<evidence type="ECO:0000313" key="3">
    <source>
        <dbReference type="Proteomes" id="UP000656367"/>
    </source>
</evidence>
<protein>
    <submittedName>
        <fullName evidence="2">Uncharacterized protein</fullName>
    </submittedName>
</protein>
<reference evidence="2" key="1">
    <citation type="journal article" date="2014" name="Int. J. Syst. Evol. Microbiol.">
        <title>Complete genome sequence of Corynebacterium casei LMG S-19264T (=DSM 44701T), isolated from a smear-ripened cheese.</title>
        <authorList>
            <consortium name="US DOE Joint Genome Institute (JGI-PGF)"/>
            <person name="Walter F."/>
            <person name="Albersmeier A."/>
            <person name="Kalinowski J."/>
            <person name="Ruckert C."/>
        </authorList>
    </citation>
    <scope>NUCLEOTIDE SEQUENCE</scope>
    <source>
        <strain evidence="2">JCM 15759</strain>
    </source>
</reference>
<dbReference type="RefSeq" id="WP_188853212.1">
    <property type="nucleotide sequence ID" value="NZ_BMON01000002.1"/>
</dbReference>
<feature type="transmembrane region" description="Helical" evidence="1">
    <location>
        <begin position="107"/>
        <end position="127"/>
    </location>
</feature>
<dbReference type="EMBL" id="BMON01000002">
    <property type="protein sequence ID" value="GGM45668.1"/>
    <property type="molecule type" value="Genomic_DNA"/>
</dbReference>
<keyword evidence="1" id="KW-1133">Transmembrane helix</keyword>
<keyword evidence="1" id="KW-0472">Membrane</keyword>
<dbReference type="OrthoDB" id="222032at2157"/>
<name>A0A830FQ34_HALAR</name>
<feature type="transmembrane region" description="Helical" evidence="1">
    <location>
        <begin position="35"/>
        <end position="54"/>
    </location>
</feature>
<evidence type="ECO:0000256" key="1">
    <source>
        <dbReference type="SAM" id="Phobius"/>
    </source>
</evidence>
<dbReference type="Proteomes" id="UP000656367">
    <property type="component" value="Unassembled WGS sequence"/>
</dbReference>
<comment type="caution">
    <text evidence="2">The sequence shown here is derived from an EMBL/GenBank/DDBJ whole genome shotgun (WGS) entry which is preliminary data.</text>
</comment>
<organism evidence="2 3">
    <name type="scientific">Haloarcula argentinensis</name>
    <dbReference type="NCBI Taxonomy" id="43776"/>
    <lineage>
        <taxon>Archaea</taxon>
        <taxon>Methanobacteriati</taxon>
        <taxon>Methanobacteriota</taxon>
        <taxon>Stenosarchaea group</taxon>
        <taxon>Halobacteria</taxon>
        <taxon>Halobacteriales</taxon>
        <taxon>Haloarculaceae</taxon>
        <taxon>Haloarcula</taxon>
    </lineage>
</organism>
<feature type="transmembrane region" description="Helical" evidence="1">
    <location>
        <begin position="7"/>
        <end position="23"/>
    </location>
</feature>
<evidence type="ECO:0000313" key="2">
    <source>
        <dbReference type="EMBL" id="GGM45668.1"/>
    </source>
</evidence>
<proteinExistence type="predicted"/>
<sequence length="135" mass="14638">MTPAHRLIVSHFAVGFGNFLLFHDKVVTTIETASPLDWAVIVIAGLAIIGFTYLSERQGFTESVYSAWNTLPRKGLTLLTLFAIVLLGVAGLSLLYDSGIRWLDDVVVGACVGLIGYRIVYGLVFPVPETALGRI</sequence>
<dbReference type="AlphaFoldDB" id="A0A830FQ34"/>
<keyword evidence="1" id="KW-0812">Transmembrane</keyword>
<accession>A0A830FQ34</accession>
<gene>
    <name evidence="2" type="ORF">GCM10009006_28720</name>
</gene>
<reference evidence="2" key="2">
    <citation type="submission" date="2020-09" db="EMBL/GenBank/DDBJ databases">
        <authorList>
            <person name="Sun Q."/>
            <person name="Ohkuma M."/>
        </authorList>
    </citation>
    <scope>NUCLEOTIDE SEQUENCE</scope>
    <source>
        <strain evidence="2">JCM 15759</strain>
    </source>
</reference>
<feature type="transmembrane region" description="Helical" evidence="1">
    <location>
        <begin position="75"/>
        <end position="95"/>
    </location>
</feature>